<dbReference type="Gene3D" id="3.30.565.10">
    <property type="entry name" value="Histidine kinase-like ATPase, C-terminal domain"/>
    <property type="match status" value="1"/>
</dbReference>
<keyword evidence="3" id="KW-0067">ATP-binding</keyword>
<dbReference type="GO" id="GO:0005524">
    <property type="term" value="F:ATP binding"/>
    <property type="evidence" value="ECO:0007669"/>
    <property type="project" value="UniProtKB-KW"/>
</dbReference>
<proteinExistence type="predicted"/>
<keyword evidence="1" id="KW-0418">Kinase</keyword>
<keyword evidence="3" id="KW-0547">Nucleotide-binding</keyword>
<keyword evidence="1" id="KW-0808">Transferase</keyword>
<protein>
    <submittedName>
        <fullName evidence="3">ATP-binding protein</fullName>
    </submittedName>
</protein>
<sequence>MTPARRPHPEYHPGYGETFERTPAAVSISRDLVRDALGVWEVDDYTVQAAALVVSELVTNVIRHTASRLLLVIVEQPMDTRVRLAVVDFEPSHTPTLRTVRPDSPDGRGLVLVDALTDRWGYDLLGPAGRPSRKRVWAELLVDAKPAEGEQ</sequence>
<dbReference type="InterPro" id="IPR036890">
    <property type="entry name" value="HATPase_C_sf"/>
</dbReference>
<dbReference type="Proteomes" id="UP000316806">
    <property type="component" value="Chromosome"/>
</dbReference>
<dbReference type="GO" id="GO:0004674">
    <property type="term" value="F:protein serine/threonine kinase activity"/>
    <property type="evidence" value="ECO:0007669"/>
    <property type="project" value="UniProtKB-KW"/>
</dbReference>
<dbReference type="EMBL" id="CP040916">
    <property type="protein sequence ID" value="QDQ12819.1"/>
    <property type="molecule type" value="Genomic_DNA"/>
</dbReference>
<dbReference type="AlphaFoldDB" id="A0A516RAY4"/>
<feature type="domain" description="Histidine kinase/HSP90-like ATPase" evidence="2">
    <location>
        <begin position="19"/>
        <end position="127"/>
    </location>
</feature>
<evidence type="ECO:0000313" key="3">
    <source>
        <dbReference type="EMBL" id="QDQ12819.1"/>
    </source>
</evidence>
<keyword evidence="1" id="KW-0723">Serine/threonine-protein kinase</keyword>
<evidence type="ECO:0000256" key="1">
    <source>
        <dbReference type="ARBA" id="ARBA00022527"/>
    </source>
</evidence>
<dbReference type="InterPro" id="IPR003594">
    <property type="entry name" value="HATPase_dom"/>
</dbReference>
<dbReference type="InterPro" id="IPR050267">
    <property type="entry name" value="Anti-sigma-factor_SerPK"/>
</dbReference>
<name>A0A516RAY4_STRST</name>
<organism evidence="3 4">
    <name type="scientific">Streptomyces spectabilis</name>
    <dbReference type="NCBI Taxonomy" id="68270"/>
    <lineage>
        <taxon>Bacteria</taxon>
        <taxon>Bacillati</taxon>
        <taxon>Actinomycetota</taxon>
        <taxon>Actinomycetes</taxon>
        <taxon>Kitasatosporales</taxon>
        <taxon>Streptomycetaceae</taxon>
        <taxon>Streptomyces</taxon>
    </lineage>
</organism>
<dbReference type="PANTHER" id="PTHR35526:SF3">
    <property type="entry name" value="ANTI-SIGMA-F FACTOR RSBW"/>
    <property type="match status" value="1"/>
</dbReference>
<evidence type="ECO:0000259" key="2">
    <source>
        <dbReference type="Pfam" id="PF13581"/>
    </source>
</evidence>
<dbReference type="CDD" id="cd16936">
    <property type="entry name" value="HATPase_RsbW-like"/>
    <property type="match status" value="1"/>
</dbReference>
<dbReference type="PANTHER" id="PTHR35526">
    <property type="entry name" value="ANTI-SIGMA-F FACTOR RSBW-RELATED"/>
    <property type="match status" value="1"/>
</dbReference>
<evidence type="ECO:0000313" key="4">
    <source>
        <dbReference type="Proteomes" id="UP000316806"/>
    </source>
</evidence>
<reference evidence="3 4" key="1">
    <citation type="journal article" date="2019" name="J. Ind. Microbiol. Biotechnol.">
        <title>The complete genomic sequence of Streptomyces spectabilis NRRL-2792 and identification of secondary metabolite biosynthetic gene clusters.</title>
        <authorList>
            <person name="Sinha A."/>
            <person name="Phillips-Salemka S."/>
            <person name="Niraula T.A."/>
            <person name="Short K.A."/>
            <person name="Niraula N.P."/>
        </authorList>
    </citation>
    <scope>NUCLEOTIDE SEQUENCE [LARGE SCALE GENOMIC DNA]</scope>
    <source>
        <strain evidence="3 4">NRRL 2792</strain>
    </source>
</reference>
<dbReference type="RefSeq" id="WP_144320148.1">
    <property type="nucleotide sequence ID" value="NZ_CP040916.1"/>
</dbReference>
<dbReference type="SUPFAM" id="SSF55874">
    <property type="entry name" value="ATPase domain of HSP90 chaperone/DNA topoisomerase II/histidine kinase"/>
    <property type="match status" value="1"/>
</dbReference>
<gene>
    <name evidence="3" type="ORF">FH965_21465</name>
</gene>
<dbReference type="Pfam" id="PF13581">
    <property type="entry name" value="HATPase_c_2"/>
    <property type="match status" value="1"/>
</dbReference>
<accession>A0A516RAY4</accession>